<evidence type="ECO:0000256" key="1">
    <source>
        <dbReference type="ARBA" id="ARBA00001946"/>
    </source>
</evidence>
<evidence type="ECO:0000256" key="5">
    <source>
        <dbReference type="ARBA" id="ARBA00022842"/>
    </source>
</evidence>
<dbReference type="Gene3D" id="1.10.600.10">
    <property type="entry name" value="Farnesyl Diphosphate Synthase"/>
    <property type="match status" value="1"/>
</dbReference>
<feature type="transmembrane region" description="Helical" evidence="8">
    <location>
        <begin position="600"/>
        <end position="620"/>
    </location>
</feature>
<keyword evidence="10" id="KW-1185">Reference proteome</keyword>
<dbReference type="PANTHER" id="PTHR43281">
    <property type="entry name" value="FARNESYL DIPHOSPHATE SYNTHASE"/>
    <property type="match status" value="1"/>
</dbReference>
<dbReference type="InterPro" id="IPR004344">
    <property type="entry name" value="TTL/TTLL_fam"/>
</dbReference>
<dbReference type="InterPro" id="IPR033749">
    <property type="entry name" value="Polyprenyl_synt_CS"/>
</dbReference>
<feature type="compositionally biased region" description="Acidic residues" evidence="7">
    <location>
        <begin position="682"/>
        <end position="694"/>
    </location>
</feature>
<dbReference type="SUPFAM" id="SSF48576">
    <property type="entry name" value="Terpenoid synthases"/>
    <property type="match status" value="1"/>
</dbReference>
<name>A0ABN9T1Y5_9DINO</name>
<reference evidence="9" key="1">
    <citation type="submission" date="2023-10" db="EMBL/GenBank/DDBJ databases">
        <authorList>
            <person name="Chen Y."/>
            <person name="Shah S."/>
            <person name="Dougan E. K."/>
            <person name="Thang M."/>
            <person name="Chan C."/>
        </authorList>
    </citation>
    <scope>NUCLEOTIDE SEQUENCE [LARGE SCALE GENOMIC DNA]</scope>
</reference>
<dbReference type="Pfam" id="PF00348">
    <property type="entry name" value="polyprenyl_synt"/>
    <property type="match status" value="1"/>
</dbReference>
<dbReference type="InterPro" id="IPR053378">
    <property type="entry name" value="Prenyl_diphosphate_synthase"/>
</dbReference>
<dbReference type="SFLD" id="SFLDG01017">
    <property type="entry name" value="Polyprenyl_Transferase_Like"/>
    <property type="match status" value="1"/>
</dbReference>
<keyword evidence="8" id="KW-1133">Transmembrane helix</keyword>
<dbReference type="Gene3D" id="3.30.1490.20">
    <property type="entry name" value="ATP-grasp fold, A domain"/>
    <property type="match status" value="1"/>
</dbReference>
<dbReference type="CDD" id="cd00685">
    <property type="entry name" value="Trans_IPPS_HT"/>
    <property type="match status" value="1"/>
</dbReference>
<comment type="similarity">
    <text evidence="2">Belongs to the FPP/GGPP synthase family.</text>
</comment>
<dbReference type="SFLD" id="SFLDS00005">
    <property type="entry name" value="Isoprenoid_Synthase_Type_I"/>
    <property type="match status" value="1"/>
</dbReference>
<evidence type="ECO:0000256" key="3">
    <source>
        <dbReference type="ARBA" id="ARBA00022679"/>
    </source>
</evidence>
<feature type="compositionally biased region" description="Basic and acidic residues" evidence="7">
    <location>
        <begin position="42"/>
        <end position="82"/>
    </location>
</feature>
<evidence type="ECO:0000256" key="6">
    <source>
        <dbReference type="ARBA" id="ARBA00023229"/>
    </source>
</evidence>
<dbReference type="Proteomes" id="UP001189429">
    <property type="component" value="Unassembled WGS sequence"/>
</dbReference>
<protein>
    <recommendedName>
        <fullName evidence="11">Tubulin--tyrosine ligase-like protein 9</fullName>
    </recommendedName>
</protein>
<comment type="caution">
    <text evidence="9">The sequence shown here is derived from an EMBL/GenBank/DDBJ whole genome shotgun (WGS) entry which is preliminary data.</text>
</comment>
<gene>
    <name evidence="9" type="ORF">PCOR1329_LOCUS34653</name>
</gene>
<comment type="cofactor">
    <cofactor evidence="1">
        <name>Mg(2+)</name>
        <dbReference type="ChEBI" id="CHEBI:18420"/>
    </cofactor>
</comment>
<evidence type="ECO:0000313" key="9">
    <source>
        <dbReference type="EMBL" id="CAK0838792.1"/>
    </source>
</evidence>
<keyword evidence="6" id="KW-0414">Isoprene biosynthesis</keyword>
<keyword evidence="8" id="KW-0812">Transmembrane</keyword>
<dbReference type="PANTHER" id="PTHR43281:SF1">
    <property type="entry name" value="FARNESYL DIPHOSPHATE SYNTHASE"/>
    <property type="match status" value="1"/>
</dbReference>
<dbReference type="PROSITE" id="PS00444">
    <property type="entry name" value="POLYPRENYL_SYNTHASE_2"/>
    <property type="match status" value="1"/>
</dbReference>
<dbReference type="InterPro" id="IPR038464">
    <property type="entry name" value="Ribosomal_eL38_sf"/>
</dbReference>
<organism evidence="9 10">
    <name type="scientific">Prorocentrum cordatum</name>
    <dbReference type="NCBI Taxonomy" id="2364126"/>
    <lineage>
        <taxon>Eukaryota</taxon>
        <taxon>Sar</taxon>
        <taxon>Alveolata</taxon>
        <taxon>Dinophyceae</taxon>
        <taxon>Prorocentrales</taxon>
        <taxon>Prorocentraceae</taxon>
        <taxon>Prorocentrum</taxon>
    </lineage>
</organism>
<dbReference type="Gene3D" id="3.30.720.90">
    <property type="match status" value="1"/>
</dbReference>
<proteinExistence type="inferred from homology"/>
<feature type="compositionally biased region" description="Basic and acidic residues" evidence="7">
    <location>
        <begin position="16"/>
        <end position="28"/>
    </location>
</feature>
<sequence>MPKQITEIRSFLQIARRKDAARSDDRMPKQITEIRSFLQIARRKDAARSDDRDQKQPDGRDSGHERDQQDARSVKIKKNGAETKFKIRTSEGRALVTRGGRRQGQKSSALNRVFANVITCFAPLQVDVIRALFVWMGRAGIGAMMAPAFVSPAVAPAQPCAPPRSASSHAAAPAASLASAGAGAGSQRLLGGASATMALFLFGSKAVDKKRARARGINRGSRSTLSAVATLARDAATETTSKFSLEKYLVDMKTKVDEALEKSIVSECPEDKRFVEAMRYSLLAGGKRVRPVMCIAACTMARKRSGKDTAPGFYPDEETLKIAMPTAIALEMVHTMSLIHDDLPALDNDPLRRGKPTCHVKFGEDCAILAGDALLSESFAQIANHTPQDKVPATRIVEVVRRLAECVGRLGLAAGEMMDLEYEDKEATLDELRWIHLKKTAALLQCAVCAGAVLGGADLETDVRKLEAYSTNIGLAFQVQDDILDITASSEELGKTAGKDLEQDKTTYPKLMGLDGAKQVDSRVCDLLAEMQWSGSGALAAHGGDGPAVAMQEPVWLLAVMVLEPIVLRAVELLGSVALLATLLMGYFVLLAVALRGSVALFPTVLLAPAPLLTAILHVGPDEARSARPAGARMGGGGPGRQIALSGNSGMEPRYGVKIAVGSTAAGMRPPEAGLWHQVPGYDEDDSDGSDQEEREVIETGDERLYDLTAALGHRWVDRPAIRFSPPPMPAKDPMSGAAPQVLPGTRRWSAYSQTPSFRLEHAEAPVIRETFQSNGLVETSERDFVIQWSGPGMRDSVYQSLTEFQKVNHFPGSSEMTRKDRLAMNFRLMTKAFGKGAFDFLPETYCLPQQIDEFMACFERTRGLWIVKPSASSRGRGIFVLRDPAEVPADDRVVVSQYIPDHC</sequence>
<dbReference type="PROSITE" id="PS00723">
    <property type="entry name" value="POLYPRENYL_SYNTHASE_1"/>
    <property type="match status" value="1"/>
</dbReference>
<evidence type="ECO:0000256" key="4">
    <source>
        <dbReference type="ARBA" id="ARBA00022723"/>
    </source>
</evidence>
<dbReference type="InterPro" id="IPR008949">
    <property type="entry name" value="Isoprenoid_synthase_dom_sf"/>
</dbReference>
<keyword evidence="3" id="KW-0808">Transferase</keyword>
<dbReference type="InterPro" id="IPR000092">
    <property type="entry name" value="Polyprenyl_synt"/>
</dbReference>
<keyword evidence="4" id="KW-0479">Metal-binding</keyword>
<dbReference type="NCBIfam" id="NF045485">
    <property type="entry name" value="FPPsyn"/>
    <property type="match status" value="1"/>
</dbReference>
<feature type="region of interest" description="Disordered" evidence="7">
    <location>
        <begin position="670"/>
        <end position="696"/>
    </location>
</feature>
<evidence type="ECO:0000256" key="8">
    <source>
        <dbReference type="SAM" id="Phobius"/>
    </source>
</evidence>
<evidence type="ECO:0000256" key="2">
    <source>
        <dbReference type="ARBA" id="ARBA00006706"/>
    </source>
</evidence>
<feature type="region of interest" description="Disordered" evidence="7">
    <location>
        <begin position="16"/>
        <end position="82"/>
    </location>
</feature>
<evidence type="ECO:0000313" key="10">
    <source>
        <dbReference type="Proteomes" id="UP001189429"/>
    </source>
</evidence>
<keyword evidence="8" id="KW-0472">Membrane</keyword>
<dbReference type="SUPFAM" id="SSF56059">
    <property type="entry name" value="Glutathione synthetase ATP-binding domain-like"/>
    <property type="match status" value="1"/>
</dbReference>
<evidence type="ECO:0000256" key="7">
    <source>
        <dbReference type="SAM" id="MobiDB-lite"/>
    </source>
</evidence>
<dbReference type="EMBL" id="CAUYUJ010014249">
    <property type="protein sequence ID" value="CAK0838792.1"/>
    <property type="molecule type" value="Genomic_DNA"/>
</dbReference>
<dbReference type="InterPro" id="IPR013815">
    <property type="entry name" value="ATP_grasp_subdomain_1"/>
</dbReference>
<accession>A0ABN9T1Y5</accession>
<feature type="transmembrane region" description="Helical" evidence="8">
    <location>
        <begin position="573"/>
        <end position="593"/>
    </location>
</feature>
<dbReference type="PROSITE" id="PS51221">
    <property type="entry name" value="TTL"/>
    <property type="match status" value="1"/>
</dbReference>
<keyword evidence="5" id="KW-0460">Magnesium</keyword>
<dbReference type="Pfam" id="PF03133">
    <property type="entry name" value="TTL"/>
    <property type="match status" value="1"/>
</dbReference>
<evidence type="ECO:0008006" key="11">
    <source>
        <dbReference type="Google" id="ProtNLM"/>
    </source>
</evidence>